<dbReference type="InterPro" id="IPR000305">
    <property type="entry name" value="GIY-YIG_endonuc"/>
</dbReference>
<reference evidence="3 4" key="1">
    <citation type="submission" date="2018-08" db="EMBL/GenBank/DDBJ databases">
        <title>A genome reference for cultivated species of the human gut microbiota.</title>
        <authorList>
            <person name="Zou Y."/>
            <person name="Xue W."/>
            <person name="Luo G."/>
        </authorList>
    </citation>
    <scope>NUCLEOTIDE SEQUENCE [LARGE SCALE GENOMIC DNA]</scope>
    <source>
        <strain evidence="3 4">AM25-6</strain>
    </source>
</reference>
<comment type="similarity">
    <text evidence="1">Belongs to the UPF0213 family.</text>
</comment>
<dbReference type="CDD" id="cd10456">
    <property type="entry name" value="GIY-YIG_UPF0213"/>
    <property type="match status" value="1"/>
</dbReference>
<dbReference type="SMART" id="SM00465">
    <property type="entry name" value="GIYc"/>
    <property type="match status" value="1"/>
</dbReference>
<organism evidence="3 4">
    <name type="scientific">Anaerofustis stercorihominis</name>
    <dbReference type="NCBI Taxonomy" id="214853"/>
    <lineage>
        <taxon>Bacteria</taxon>
        <taxon>Bacillati</taxon>
        <taxon>Bacillota</taxon>
        <taxon>Clostridia</taxon>
        <taxon>Eubacteriales</taxon>
        <taxon>Eubacteriaceae</taxon>
        <taxon>Anaerofustis</taxon>
    </lineage>
</organism>
<dbReference type="PROSITE" id="PS50164">
    <property type="entry name" value="GIY_YIG"/>
    <property type="match status" value="1"/>
</dbReference>
<evidence type="ECO:0000313" key="3">
    <source>
        <dbReference type="EMBL" id="RGD72895.1"/>
    </source>
</evidence>
<dbReference type="RefSeq" id="WP_117532831.1">
    <property type="nucleotide sequence ID" value="NZ_QUSM01000009.1"/>
</dbReference>
<comment type="caution">
    <text evidence="3">The sequence shown here is derived from an EMBL/GenBank/DDBJ whole genome shotgun (WGS) entry which is preliminary data.</text>
</comment>
<dbReference type="Pfam" id="PF01541">
    <property type="entry name" value="GIY-YIG"/>
    <property type="match status" value="1"/>
</dbReference>
<dbReference type="PANTHER" id="PTHR34477:SF1">
    <property type="entry name" value="UPF0213 PROTEIN YHBQ"/>
    <property type="match status" value="1"/>
</dbReference>
<dbReference type="SUPFAM" id="SSF82771">
    <property type="entry name" value="GIY-YIG endonuclease"/>
    <property type="match status" value="1"/>
</dbReference>
<evidence type="ECO:0000256" key="1">
    <source>
        <dbReference type="ARBA" id="ARBA00007435"/>
    </source>
</evidence>
<gene>
    <name evidence="3" type="ORF">DW687_11670</name>
</gene>
<dbReference type="AlphaFoldDB" id="A0A3E3DUS2"/>
<evidence type="ECO:0000259" key="2">
    <source>
        <dbReference type="PROSITE" id="PS50164"/>
    </source>
</evidence>
<dbReference type="InterPro" id="IPR035901">
    <property type="entry name" value="GIY-YIG_endonuc_sf"/>
</dbReference>
<accession>A0A3E3DUS2</accession>
<dbReference type="EMBL" id="QUSM01000009">
    <property type="protein sequence ID" value="RGD72895.1"/>
    <property type="molecule type" value="Genomic_DNA"/>
</dbReference>
<protein>
    <submittedName>
        <fullName evidence="3">GIY-YIG nuclease family protein</fullName>
    </submittedName>
</protein>
<dbReference type="InterPro" id="IPR050190">
    <property type="entry name" value="UPF0213_domain"/>
</dbReference>
<dbReference type="Gene3D" id="3.40.1440.10">
    <property type="entry name" value="GIY-YIG endonuclease"/>
    <property type="match status" value="1"/>
</dbReference>
<dbReference type="Proteomes" id="UP000261212">
    <property type="component" value="Unassembled WGS sequence"/>
</dbReference>
<name>A0A3E3DUS2_9FIRM</name>
<proteinExistence type="inferred from homology"/>
<dbReference type="PANTHER" id="PTHR34477">
    <property type="entry name" value="UPF0213 PROTEIN YHBQ"/>
    <property type="match status" value="1"/>
</dbReference>
<evidence type="ECO:0000313" key="4">
    <source>
        <dbReference type="Proteomes" id="UP000261212"/>
    </source>
</evidence>
<feature type="domain" description="GIY-YIG" evidence="2">
    <location>
        <begin position="1"/>
        <end position="77"/>
    </location>
</feature>
<sequence length="102" mass="12258">MYYIYMLRCEDNSIYTGITTDINKRMNEHFTRSEKCAKYTMTHHAKKLERYFTCENRKSASKLEYHIKRLKKADKEALIREPERLGEIVGDKVDEGDYNIIR</sequence>